<dbReference type="InterPro" id="IPR013273">
    <property type="entry name" value="ADAMTS/ADAMTS-like"/>
</dbReference>
<keyword evidence="4" id="KW-0677">Repeat</keyword>
<dbReference type="Pfam" id="PF00090">
    <property type="entry name" value="TSP_1"/>
    <property type="match status" value="1"/>
</dbReference>
<dbReference type="Pfam" id="PF19236">
    <property type="entry name" value="ADAMTS_CR_3"/>
    <property type="match status" value="1"/>
</dbReference>
<sequence length="1769" mass="197372">MDPCHWTATATFLPILLCVAMSSRIARSEEDGDSQWDAWGPWSECSRTCAGGASYSLRRCLSSRNCEGLNIRYRTCSSVECPPEAGDFRAQQCSAHNDVKYQGQYYEWLPIYNDPDRPCALKCLAKGTALVVELAPKVLDGTRCYTETLHMCISGNCQVVGCDHKLGSNAKEDNCGVCNGNGSTCRLVRGQHKSQGSSNKLDDMVIAIPYGSRHIRIVLKGPDHLYLETKTLLGQRGENSLSSSGTFTIENTSIEFQKFSEKEILRANGPLGADFTVKIQYVGKADSIVQFFFYQPIIHQWRETDFFPCSVTCGGGYQLTSAECYDLRSGRVVSDQYCHYYPENIKPKPKLQECSMDPCPASDGYKQFIPFDHFHPLPRWDSSPWTACSSSCGGGAQLRTVSCVEEDINGQVNTVEEWKCMYIQKFPVMQPCNLFDCPKWLAQEWSPCTVTCGQGLRYRVVLCIDHRGLHAGGCNAKTKPHIKEECIVTVPCYKPKEKLPVEAKLPWYKQAQELEELLTVSEEPSFIPQSWSPCSKTCGAGNQSRKVKCQVLLAFSQSVEDLPDDECEGTKPPMERACYTGPCSGEAVEYDLEDAELLYTNLQDFDELYDWDYEGFTECSESCAGGVQEANVVCLNKQTREKADESLCVKHRHPPQLLKGCNLGPCPPRWEFGKWSTCSSSCGVGLQTRDVYCMHLLVRESSETVILSEKNCPQPKPDNVQACNQFNCPPDWHSEDWQQCSQSCGGGVQVRQVLCKQRLADGSFMDQAEELCLSLKPDDHRICGDVDCPAEWLASQWLECSTTCGEGTQRRELFCRKVCKDGVSNILHKANCSHLPHPPLLKSCSFPLCARLNGKEYKSPERQGPYILGLRKVYIQLKKERKLQFTTGGQAYLLPKTSVVIRCPVRRFRKTMITWEKDGRHLSSSPHVTVTHFGYIKINRLKPINIGTYTCVAGLVRDDFVIKIIGNNNKLIEPPSSKQEEAIGKGISNEAVSPKDKYMPGLKMNSSKSDKNRFFLNHQNQYDGIILKLLEIKGWSRESLDSRESQWSIEKDVTSLEDASVESIIPLTYVIDQERLDEISQAISLQTEDLKDAFATHAIGQLVAEISKSQLDAVESKLKHEEGNSDTSSVKPSFHKITTNGHGVSKLYPVDRSNSKESIHTSKEPFKAPVILQKANDKGLSLSAEVIANVGHTVLLTDWTHTLVLRCEAKGNPKPVISWTMNGQMLKYSHRIKLLSDQALQIFFPNKSDVGVYTCTATSPIGWDSLSSKVAIPGKPVIRVSKHDLVNFNSTSVNVDVGSVVKARLRANITINCQVNGVPEPTVSWRRDQGKLDENVQPLHNGSLSIINLTLTNQGIYSCHASNALGHVKATTNLLLQDPPRGYLESKDLVPIFAVSGSNGQTVFATILGTKEVLGSGSSVVIGCPVKGYPKPSIIWFFNGKVISTRLGQKHQIQASQQVFRIPTITKEHQGNYSCVAQNDAGSLTLKVILEIAEYEWLIGELLPCSAPCGNKGVQVPKLKCLQDNNTEVDKSHCKDKPQPDIHTVPCNVRDCSPRWIVSSWSPCTKHCGGGTRRRLVSCQKVTAAGILVDLSPGFCAQSGKKPADSQTCNRQPCSEWFTSNWGQCTNHCVGLRLGIQRRHVFCQSQNGTKLPSQQCSSNTRPHSRRNCTSDLCTVQWRTSSWTSCTSSCGNYGFQSRRVECVHLQTGQQVREQFCSWKQRPVNWQRCNIVPCEKSECRDTTRYCEMVKRLKLCLLSQYKLRCCESCRDI</sequence>
<dbReference type="Pfam" id="PF07679">
    <property type="entry name" value="I-set"/>
    <property type="match status" value="1"/>
</dbReference>
<feature type="domain" description="Ig-like" evidence="10">
    <location>
        <begin position="1391"/>
        <end position="1491"/>
    </location>
</feature>
<keyword evidence="13" id="KW-1185">Reference proteome</keyword>
<dbReference type="InterPro" id="IPR003599">
    <property type="entry name" value="Ig_sub"/>
</dbReference>
<feature type="disulfide bond" evidence="7">
    <location>
        <begin position="49"/>
        <end position="81"/>
    </location>
</feature>
<comment type="caution">
    <text evidence="12">The sequence shown here is derived from an EMBL/GenBank/DDBJ whole genome shotgun (WGS) entry which is preliminary data.</text>
</comment>
<evidence type="ECO:0000259" key="10">
    <source>
        <dbReference type="PROSITE" id="PS50835"/>
    </source>
</evidence>
<feature type="region of interest" description="Disordered" evidence="8">
    <location>
        <begin position="975"/>
        <end position="995"/>
    </location>
</feature>
<evidence type="ECO:0000259" key="11">
    <source>
        <dbReference type="PROSITE" id="PS50900"/>
    </source>
</evidence>
<dbReference type="PANTHER" id="PTHR13723:SF157">
    <property type="entry name" value="ADAMTS-LIKE PROTEIN 1"/>
    <property type="match status" value="1"/>
</dbReference>
<dbReference type="SMART" id="SM00408">
    <property type="entry name" value="IGc2"/>
    <property type="match status" value="4"/>
</dbReference>
<dbReference type="InterPro" id="IPR036179">
    <property type="entry name" value="Ig-like_dom_sf"/>
</dbReference>
<dbReference type="Gene3D" id="2.60.120.830">
    <property type="match status" value="1"/>
</dbReference>
<dbReference type="InterPro" id="IPR003598">
    <property type="entry name" value="Ig_sub2"/>
</dbReference>
<evidence type="ECO:0000256" key="4">
    <source>
        <dbReference type="ARBA" id="ARBA00022737"/>
    </source>
</evidence>
<dbReference type="PROSITE" id="PS50835">
    <property type="entry name" value="IG_LIKE"/>
    <property type="match status" value="4"/>
</dbReference>
<evidence type="ECO:0000256" key="9">
    <source>
        <dbReference type="SAM" id="SignalP"/>
    </source>
</evidence>
<name>A0A401RXT6_CHIPU</name>
<feature type="signal peptide" evidence="9">
    <location>
        <begin position="1"/>
        <end position="28"/>
    </location>
</feature>
<dbReference type="GO" id="GO:0030198">
    <property type="term" value="P:extracellular matrix organization"/>
    <property type="evidence" value="ECO:0007669"/>
    <property type="project" value="InterPro"/>
</dbReference>
<organism evidence="12 13">
    <name type="scientific">Chiloscyllium punctatum</name>
    <name type="common">Brownbanded bambooshark</name>
    <name type="synonym">Hemiscyllium punctatum</name>
    <dbReference type="NCBI Taxonomy" id="137246"/>
    <lineage>
        <taxon>Eukaryota</taxon>
        <taxon>Metazoa</taxon>
        <taxon>Chordata</taxon>
        <taxon>Craniata</taxon>
        <taxon>Vertebrata</taxon>
        <taxon>Chondrichthyes</taxon>
        <taxon>Elasmobranchii</taxon>
        <taxon>Galeomorphii</taxon>
        <taxon>Galeoidea</taxon>
        <taxon>Orectolobiformes</taxon>
        <taxon>Hemiscylliidae</taxon>
        <taxon>Chiloscyllium</taxon>
    </lineage>
</organism>
<dbReference type="FunFam" id="2.60.40.10:FF:000032">
    <property type="entry name" value="palladin isoform X1"/>
    <property type="match status" value="1"/>
</dbReference>
<evidence type="ECO:0000256" key="8">
    <source>
        <dbReference type="SAM" id="MobiDB-lite"/>
    </source>
</evidence>
<dbReference type="FunFam" id="2.20.100.10:FF:000025">
    <property type="entry name" value="ADAMTS like 1"/>
    <property type="match status" value="1"/>
</dbReference>
<dbReference type="SUPFAM" id="SSF48726">
    <property type="entry name" value="Immunoglobulin"/>
    <property type="match status" value="4"/>
</dbReference>
<dbReference type="PROSITE" id="PS50092">
    <property type="entry name" value="TSP1"/>
    <property type="match status" value="11"/>
</dbReference>
<feature type="domain" description="PLAC" evidence="11">
    <location>
        <begin position="1733"/>
        <end position="1769"/>
    </location>
</feature>
<dbReference type="Gene3D" id="2.60.40.10">
    <property type="entry name" value="Immunoglobulins"/>
    <property type="match status" value="4"/>
</dbReference>
<dbReference type="Proteomes" id="UP000287033">
    <property type="component" value="Unassembled WGS sequence"/>
</dbReference>
<dbReference type="OrthoDB" id="5948003at2759"/>
<dbReference type="Pfam" id="PF08686">
    <property type="entry name" value="PLAC"/>
    <property type="match status" value="1"/>
</dbReference>
<feature type="domain" description="Ig-like" evidence="10">
    <location>
        <begin position="1169"/>
        <end position="1271"/>
    </location>
</feature>
<dbReference type="InterPro" id="IPR050439">
    <property type="entry name" value="ADAMTS_ADAMTS-like"/>
</dbReference>
<dbReference type="STRING" id="137246.A0A401RXT6"/>
<dbReference type="SMART" id="SM00209">
    <property type="entry name" value="TSP1"/>
    <property type="match status" value="13"/>
</dbReference>
<evidence type="ECO:0000256" key="6">
    <source>
        <dbReference type="ARBA" id="ARBA00023319"/>
    </source>
</evidence>
<keyword evidence="5 7" id="KW-1015">Disulfide bond</keyword>
<dbReference type="FunFam" id="2.60.40.10:FF:000487">
    <property type="entry name" value="ADAMTS-like 3 isoform 1"/>
    <property type="match status" value="1"/>
</dbReference>
<dbReference type="InterPro" id="IPR036383">
    <property type="entry name" value="TSP1_rpt_sf"/>
</dbReference>
<dbReference type="InterPro" id="IPR010909">
    <property type="entry name" value="PLAC"/>
</dbReference>
<dbReference type="Pfam" id="PF24484">
    <property type="entry name" value="ADAMTSL1"/>
    <property type="match status" value="1"/>
</dbReference>
<evidence type="ECO:0000313" key="13">
    <source>
        <dbReference type="Proteomes" id="UP000287033"/>
    </source>
</evidence>
<dbReference type="InterPro" id="IPR045371">
    <property type="entry name" value="ADAMTS_CR_3"/>
</dbReference>
<keyword evidence="3 9" id="KW-0732">Signal</keyword>
<evidence type="ECO:0000313" key="12">
    <source>
        <dbReference type="EMBL" id="GCC22909.1"/>
    </source>
</evidence>
<feature type="domain" description="Ig-like" evidence="10">
    <location>
        <begin position="1276"/>
        <end position="1375"/>
    </location>
</feature>
<feature type="domain" description="Ig-like" evidence="10">
    <location>
        <begin position="865"/>
        <end position="953"/>
    </location>
</feature>
<dbReference type="Pfam" id="PF13927">
    <property type="entry name" value="Ig_3"/>
    <property type="match status" value="2"/>
</dbReference>
<gene>
    <name evidence="12" type="ORF">chiPu_0001300</name>
</gene>
<dbReference type="CDD" id="cd00096">
    <property type="entry name" value="Ig"/>
    <property type="match status" value="1"/>
</dbReference>
<proteinExistence type="predicted"/>
<evidence type="ECO:0000256" key="3">
    <source>
        <dbReference type="ARBA" id="ARBA00022729"/>
    </source>
</evidence>
<feature type="disulfide bond" evidence="7">
    <location>
        <begin position="60"/>
        <end position="66"/>
    </location>
</feature>
<feature type="disulfide bond" evidence="7">
    <location>
        <begin position="45"/>
        <end position="76"/>
    </location>
</feature>
<dbReference type="PANTHER" id="PTHR13723">
    <property type="entry name" value="ADAMTS A DISINTEGRIN AND METALLOPROTEASE WITH THROMBOSPONDIN MOTIFS PROTEASE"/>
    <property type="match status" value="1"/>
</dbReference>
<dbReference type="SUPFAM" id="SSF82895">
    <property type="entry name" value="TSP-1 type 1 repeat"/>
    <property type="match status" value="11"/>
</dbReference>
<dbReference type="PRINTS" id="PR01857">
    <property type="entry name" value="ADAMTSFAMILY"/>
</dbReference>
<dbReference type="SMART" id="SM00409">
    <property type="entry name" value="IG"/>
    <property type="match status" value="4"/>
</dbReference>
<dbReference type="FunFam" id="2.20.100.10:FF:000005">
    <property type="entry name" value="ADAM metallopeptidase with thrombospondin type 1 motif 9"/>
    <property type="match status" value="1"/>
</dbReference>
<evidence type="ECO:0008006" key="14">
    <source>
        <dbReference type="Google" id="ProtNLM"/>
    </source>
</evidence>
<dbReference type="InterPro" id="IPR007110">
    <property type="entry name" value="Ig-like_dom"/>
</dbReference>
<dbReference type="InterPro" id="IPR056272">
    <property type="entry name" value="ADAMTSL1_dom"/>
</dbReference>
<keyword evidence="2" id="KW-0964">Secreted</keyword>
<dbReference type="FunFam" id="2.20.100.10:FF:000009">
    <property type="entry name" value="ADAMTS-like protein 3 isoform A"/>
    <property type="match status" value="2"/>
</dbReference>
<dbReference type="Pfam" id="PF19030">
    <property type="entry name" value="TSP1_ADAMTS"/>
    <property type="match status" value="12"/>
</dbReference>
<dbReference type="OMA" id="VECVHIR"/>
<dbReference type="GO" id="GO:0005576">
    <property type="term" value="C:extracellular region"/>
    <property type="evidence" value="ECO:0007669"/>
    <property type="project" value="UniProtKB-SubCell"/>
</dbReference>
<evidence type="ECO:0000256" key="5">
    <source>
        <dbReference type="ARBA" id="ARBA00023157"/>
    </source>
</evidence>
<evidence type="ECO:0000256" key="1">
    <source>
        <dbReference type="ARBA" id="ARBA00004613"/>
    </source>
</evidence>
<dbReference type="PROSITE" id="PS50900">
    <property type="entry name" value="PLAC"/>
    <property type="match status" value="1"/>
</dbReference>
<dbReference type="InterPro" id="IPR000884">
    <property type="entry name" value="TSP1_rpt"/>
</dbReference>
<feature type="chain" id="PRO_5018978330" description="ADAMTS-like protein 1" evidence="9">
    <location>
        <begin position="29"/>
        <end position="1769"/>
    </location>
</feature>
<dbReference type="InterPro" id="IPR013783">
    <property type="entry name" value="Ig-like_fold"/>
</dbReference>
<evidence type="ECO:0000256" key="7">
    <source>
        <dbReference type="PIRSR" id="PIRSR613273-3"/>
    </source>
</evidence>
<protein>
    <recommendedName>
        <fullName evidence="14">ADAMTS-like protein 1</fullName>
    </recommendedName>
</protein>
<keyword evidence="6" id="KW-0393">Immunoglobulin domain</keyword>
<accession>A0A401RXT6</accession>
<dbReference type="EMBL" id="BEZZ01000019">
    <property type="protein sequence ID" value="GCC22909.1"/>
    <property type="molecule type" value="Genomic_DNA"/>
</dbReference>
<comment type="subcellular location">
    <subcellularLocation>
        <location evidence="1">Secreted</location>
    </subcellularLocation>
</comment>
<dbReference type="InterPro" id="IPR013098">
    <property type="entry name" value="Ig_I-set"/>
</dbReference>
<reference evidence="12 13" key="1">
    <citation type="journal article" date="2018" name="Nat. Ecol. Evol.">
        <title>Shark genomes provide insights into elasmobranch evolution and the origin of vertebrates.</title>
        <authorList>
            <person name="Hara Y"/>
            <person name="Yamaguchi K"/>
            <person name="Onimaru K"/>
            <person name="Kadota M"/>
            <person name="Koyanagi M"/>
            <person name="Keeley SD"/>
            <person name="Tatsumi K"/>
            <person name="Tanaka K"/>
            <person name="Motone F"/>
            <person name="Kageyama Y"/>
            <person name="Nozu R"/>
            <person name="Adachi N"/>
            <person name="Nishimura O"/>
            <person name="Nakagawa R"/>
            <person name="Tanegashima C"/>
            <person name="Kiyatake I"/>
            <person name="Matsumoto R"/>
            <person name="Murakumo K"/>
            <person name="Nishida K"/>
            <person name="Terakita A"/>
            <person name="Kuratani S"/>
            <person name="Sato K"/>
            <person name="Hyodo S Kuraku.S."/>
        </authorList>
    </citation>
    <scope>NUCLEOTIDE SEQUENCE [LARGE SCALE GENOMIC DNA]</scope>
</reference>
<dbReference type="GO" id="GO:0031012">
    <property type="term" value="C:extracellular matrix"/>
    <property type="evidence" value="ECO:0007669"/>
    <property type="project" value="TreeGrafter"/>
</dbReference>
<dbReference type="Gene3D" id="2.20.100.10">
    <property type="entry name" value="Thrombospondin type-1 (TSP1) repeat"/>
    <property type="match status" value="11"/>
</dbReference>
<evidence type="ECO:0000256" key="2">
    <source>
        <dbReference type="ARBA" id="ARBA00022525"/>
    </source>
</evidence>